<protein>
    <submittedName>
        <fullName evidence="4">Flap endonuclease Xni</fullName>
        <ecNumber evidence="4">3.1.-.-</ecNumber>
    </submittedName>
</protein>
<evidence type="ECO:0000313" key="4">
    <source>
        <dbReference type="EMBL" id="XDJ03282.1"/>
    </source>
</evidence>
<dbReference type="EMBL" id="PP978606">
    <property type="protein sequence ID" value="XDJ03282.1"/>
    <property type="molecule type" value="Genomic_DNA"/>
</dbReference>
<dbReference type="InterPro" id="IPR029060">
    <property type="entry name" value="PIN-like_dom_sf"/>
</dbReference>
<organism evidence="4">
    <name type="scientific">Klebsiella phage K14-2</name>
    <dbReference type="NCBI Taxonomy" id="3156075"/>
    <lineage>
        <taxon>Viruses</taxon>
    </lineage>
</organism>
<dbReference type="InterPro" id="IPR036276">
    <property type="entry name" value="T4_RNaseH_C"/>
</dbReference>
<dbReference type="Pfam" id="PF09293">
    <property type="entry name" value="RNaseH_C"/>
    <property type="match status" value="1"/>
</dbReference>
<evidence type="ECO:0000256" key="1">
    <source>
        <dbReference type="ARBA" id="ARBA00022722"/>
    </source>
</evidence>
<keyword evidence="2 4" id="KW-0378">Hydrolase</keyword>
<dbReference type="PANTHER" id="PTHR42646">
    <property type="entry name" value="FLAP ENDONUCLEASE XNI"/>
    <property type="match status" value="1"/>
</dbReference>
<dbReference type="Gene3D" id="1.10.150.20">
    <property type="entry name" value="5' to 3' exonuclease, C-terminal subdomain"/>
    <property type="match status" value="1"/>
</dbReference>
<dbReference type="InterPro" id="IPR020046">
    <property type="entry name" value="5-3_exonucl_a-hlix_arch_N"/>
</dbReference>
<dbReference type="SMART" id="SM00475">
    <property type="entry name" value="53EXOc"/>
    <property type="match status" value="1"/>
</dbReference>
<dbReference type="Pfam" id="PF02739">
    <property type="entry name" value="5_3_exonuc_N"/>
    <property type="match status" value="1"/>
</dbReference>
<dbReference type="InterPro" id="IPR038969">
    <property type="entry name" value="FEN"/>
</dbReference>
<dbReference type="InterPro" id="IPR002421">
    <property type="entry name" value="5-3_exonuclease"/>
</dbReference>
<dbReference type="GO" id="GO:0003677">
    <property type="term" value="F:DNA binding"/>
    <property type="evidence" value="ECO:0007669"/>
    <property type="project" value="InterPro"/>
</dbReference>
<dbReference type="GO" id="GO:0033567">
    <property type="term" value="P:DNA replication, Okazaki fragment processing"/>
    <property type="evidence" value="ECO:0007669"/>
    <property type="project" value="InterPro"/>
</dbReference>
<feature type="domain" description="5'-3' exonuclease" evidence="3">
    <location>
        <begin position="53"/>
        <end position="256"/>
    </location>
</feature>
<dbReference type="GO" id="GO:0017108">
    <property type="term" value="F:5'-flap endonuclease activity"/>
    <property type="evidence" value="ECO:0007669"/>
    <property type="project" value="InterPro"/>
</dbReference>
<dbReference type="InterPro" id="IPR036279">
    <property type="entry name" value="5-3_exonuclease_C_sf"/>
</dbReference>
<reference evidence="4" key="1">
    <citation type="submission" date="2024-07" db="EMBL/GenBank/DDBJ databases">
        <authorList>
            <person name="Kang S."/>
            <person name="Bae J.-W."/>
        </authorList>
    </citation>
    <scope>NUCLEOTIDE SEQUENCE</scope>
</reference>
<keyword evidence="4" id="KW-0255">Endonuclease</keyword>
<sequence>MSSFASMFNLNKLMQDEGEPDDTMVIDISNISIATLMNNFKPKEQASITIEMIRHLVLDTLRFNVVKFKGEYPEIVIAFDDRNYWRRQKAWYYKKRRQIEHEESEWDWDRLNNFLNPVFEEIRQNMPYLGLKVEFAEADDIIAVVTKKAVGEGRRVLVVSADSDFTQLQKYNGVRQWSPTQKKWVTPKYGSPRNDLRYKNIKGDKKDSIACIKIRNDYIVTKVEGERAPAVKSSELEAWLEADDPTTLMTPEWAARYKENEELRDFEFIPKDIENSIIEAYNTPKSGSKAKMERYFMDNKLSRMFEKLSDF</sequence>
<dbReference type="PANTHER" id="PTHR42646:SF2">
    <property type="entry name" value="5'-3' EXONUCLEASE FAMILY PROTEIN"/>
    <property type="match status" value="1"/>
</dbReference>
<dbReference type="GO" id="GO:0008409">
    <property type="term" value="F:5'-3' exonuclease activity"/>
    <property type="evidence" value="ECO:0007669"/>
    <property type="project" value="InterPro"/>
</dbReference>
<dbReference type="CDD" id="cd09860">
    <property type="entry name" value="PIN_T4-like"/>
    <property type="match status" value="1"/>
</dbReference>
<keyword evidence="1" id="KW-0540">Nuclease</keyword>
<evidence type="ECO:0000259" key="3">
    <source>
        <dbReference type="SMART" id="SM00475"/>
    </source>
</evidence>
<accession>A0AB39C9H0</accession>
<name>A0AB39C9H0_9VIRU</name>
<dbReference type="EC" id="3.1.-.-" evidence="4"/>
<gene>
    <name evidence="4" type="primary">xni</name>
    <name evidence="4" type="ORF">K142_00157</name>
</gene>
<dbReference type="Gene3D" id="3.40.50.1010">
    <property type="entry name" value="5'-nuclease"/>
    <property type="match status" value="1"/>
</dbReference>
<evidence type="ECO:0000256" key="2">
    <source>
        <dbReference type="ARBA" id="ARBA00022801"/>
    </source>
</evidence>
<proteinExistence type="predicted"/>
<dbReference type="SUPFAM" id="SSF88723">
    <property type="entry name" value="PIN domain-like"/>
    <property type="match status" value="1"/>
</dbReference>
<dbReference type="SUPFAM" id="SSF47807">
    <property type="entry name" value="5' to 3' exonuclease, C-terminal subdomain"/>
    <property type="match status" value="1"/>
</dbReference>